<accession>X0XL18</accession>
<reference evidence="1" key="1">
    <citation type="journal article" date="2014" name="Front. Microbiol.">
        <title>High frequency of phylogenetically diverse reductive dehalogenase-homologous genes in deep subseafloor sedimentary metagenomes.</title>
        <authorList>
            <person name="Kawai M."/>
            <person name="Futagami T."/>
            <person name="Toyoda A."/>
            <person name="Takaki Y."/>
            <person name="Nishi S."/>
            <person name="Hori S."/>
            <person name="Arai W."/>
            <person name="Tsubouchi T."/>
            <person name="Morono Y."/>
            <person name="Uchiyama I."/>
            <person name="Ito T."/>
            <person name="Fujiyama A."/>
            <person name="Inagaki F."/>
            <person name="Takami H."/>
        </authorList>
    </citation>
    <scope>NUCLEOTIDE SEQUENCE</scope>
    <source>
        <strain evidence="1">Expedition CK06-06</strain>
    </source>
</reference>
<comment type="caution">
    <text evidence="1">The sequence shown here is derived from an EMBL/GenBank/DDBJ whole genome shotgun (WGS) entry which is preliminary data.</text>
</comment>
<gene>
    <name evidence="1" type="ORF">S01H1_65304</name>
</gene>
<proteinExistence type="predicted"/>
<organism evidence="1">
    <name type="scientific">marine sediment metagenome</name>
    <dbReference type="NCBI Taxonomy" id="412755"/>
    <lineage>
        <taxon>unclassified sequences</taxon>
        <taxon>metagenomes</taxon>
        <taxon>ecological metagenomes</taxon>
    </lineage>
</organism>
<protein>
    <submittedName>
        <fullName evidence="1">Uncharacterized protein</fullName>
    </submittedName>
</protein>
<feature type="non-terminal residue" evidence="1">
    <location>
        <position position="1"/>
    </location>
</feature>
<name>X0XL18_9ZZZZ</name>
<evidence type="ECO:0000313" key="1">
    <source>
        <dbReference type="EMBL" id="GAG36002.1"/>
    </source>
</evidence>
<dbReference type="AlphaFoldDB" id="X0XL18"/>
<dbReference type="EMBL" id="BARS01043100">
    <property type="protein sequence ID" value="GAG36002.1"/>
    <property type="molecule type" value="Genomic_DNA"/>
</dbReference>
<sequence>EQEFGLKPPTLKQEKELNSFTVAIGRNSTHIC</sequence>